<evidence type="ECO:0000256" key="7">
    <source>
        <dbReference type="ARBA" id="ARBA00023065"/>
    </source>
</evidence>
<keyword evidence="6" id="KW-1133">Transmembrane helix</keyword>
<keyword evidence="3 11" id="KW-0138">CF(0)</keyword>
<dbReference type="OrthoDB" id="4917at2759"/>
<dbReference type="PANTHER" id="PTHR34264">
    <property type="entry name" value="ATP SYNTHASE SUBUNIT B, CHLOROPLASTIC"/>
    <property type="match status" value="1"/>
</dbReference>
<reference evidence="13 14" key="1">
    <citation type="journal article" date="2013" name="PLoS ONE">
        <title>Evolution of red algal plastid genomes: ancient architectures, introns, horizontal gene transfer, and taxonomic utility of plastid markers.</title>
        <authorList>
            <person name="Janouskovec J."/>
            <person name="Liu S.-L."/>
            <person name="Martone P.T."/>
            <person name="Carre W."/>
            <person name="Leblanc C."/>
            <person name="Collen J."/>
            <person name="Keeling P.J."/>
        </authorList>
    </citation>
    <scope>NUCLEOTIDE SEQUENCE [LARGE SCALE GENOMIC DNA]</scope>
    <source>
        <strain evidence="14">cv. Stackhouse</strain>
    </source>
</reference>
<evidence type="ECO:0000256" key="10">
    <source>
        <dbReference type="ARBA" id="ARBA00025198"/>
    </source>
</evidence>
<dbReference type="PANTHER" id="PTHR34264:SF3">
    <property type="entry name" value="ATP SYNTHASE SUBUNIT B, CHLOROPLASTIC"/>
    <property type="match status" value="1"/>
</dbReference>
<keyword evidence="9" id="KW-0066">ATP synthesis</keyword>
<dbReference type="Gramene" id="CCP38180">
    <property type="protein sequence ID" value="CCP38180"/>
    <property type="gene ID" value="CHC_835"/>
</dbReference>
<keyword evidence="12" id="KW-0175">Coiled coil</keyword>
<comment type="subcellular location">
    <subcellularLocation>
        <location evidence="1">Membrane</location>
        <topology evidence="1">Single-pass membrane protein</topology>
    </subcellularLocation>
</comment>
<dbReference type="AlphaFoldDB" id="M5DD25"/>
<dbReference type="GeneID" id="14971026"/>
<comment type="function">
    <text evidence="10">F(1)F(0) ATP synthase produces ATP from ADP in the presence of a proton or sodium gradient. F-type ATPases consist of two structural domains, F(1) containing the extramembraneous catalytic core and F(0) containing the membrane proton channel, linked together by a central stalk and a peripheral stalk. During catalysis, ATP synthesis in the catalytic domain of F(1) is coupled via a rotary mechanism of the central stalk subunits to proton translocation.</text>
</comment>
<dbReference type="GO" id="GO:0015078">
    <property type="term" value="F:proton transmembrane transporter activity"/>
    <property type="evidence" value="ECO:0007669"/>
    <property type="project" value="InterPro"/>
</dbReference>
<dbReference type="CDD" id="cd06503">
    <property type="entry name" value="ATP-synt_Fo_b"/>
    <property type="match status" value="1"/>
</dbReference>
<dbReference type="Pfam" id="PF00430">
    <property type="entry name" value="ATP-synt_B"/>
    <property type="match status" value="1"/>
</dbReference>
<keyword evidence="14" id="KW-1185">Reference proteome</keyword>
<keyword evidence="8" id="KW-0472">Membrane</keyword>
<protein>
    <submittedName>
        <fullName evidence="13">ATP synthase CFO B chain subunit I</fullName>
    </submittedName>
</protein>
<keyword evidence="2 11" id="KW-0813">Transport</keyword>
<keyword evidence="5 11" id="KW-0375">Hydrogen ion transport</keyword>
<evidence type="ECO:0000256" key="1">
    <source>
        <dbReference type="ARBA" id="ARBA00004167"/>
    </source>
</evidence>
<geneLocation type="plastid" evidence="13"/>
<dbReference type="Proteomes" id="UP000012073">
    <property type="component" value="Plastid Pltd"/>
</dbReference>
<gene>
    <name evidence="13" type="primary">atpF</name>
    <name evidence="13" type="ORF">CHC_835</name>
</gene>
<evidence type="ECO:0000256" key="2">
    <source>
        <dbReference type="ARBA" id="ARBA00022448"/>
    </source>
</evidence>
<dbReference type="STRING" id="2769.M5DD25"/>
<comment type="similarity">
    <text evidence="11">Belongs to the ATPase B chain family.</text>
</comment>
<dbReference type="GO" id="GO:0015986">
    <property type="term" value="P:proton motive force-driven ATP synthesis"/>
    <property type="evidence" value="ECO:0007669"/>
    <property type="project" value="InterPro"/>
</dbReference>
<proteinExistence type="inferred from homology"/>
<feature type="coiled-coil region" evidence="12">
    <location>
        <begin position="57"/>
        <end position="98"/>
    </location>
</feature>
<organism evidence="13 14">
    <name type="scientific">Chondrus crispus</name>
    <name type="common">Carrageen Irish moss</name>
    <name type="synonym">Polymorpha crispa</name>
    <dbReference type="NCBI Taxonomy" id="2769"/>
    <lineage>
        <taxon>Eukaryota</taxon>
        <taxon>Rhodophyta</taxon>
        <taxon>Florideophyceae</taxon>
        <taxon>Rhodymeniophycidae</taxon>
        <taxon>Gigartinales</taxon>
        <taxon>Gigartinaceae</taxon>
        <taxon>Chondrus</taxon>
    </lineage>
</organism>
<evidence type="ECO:0000256" key="8">
    <source>
        <dbReference type="ARBA" id="ARBA00023136"/>
    </source>
</evidence>
<dbReference type="InterPro" id="IPR002146">
    <property type="entry name" value="ATP_synth_b/b'su_bac/chlpt"/>
</dbReference>
<dbReference type="GO" id="GO:0045259">
    <property type="term" value="C:proton-transporting ATP synthase complex"/>
    <property type="evidence" value="ECO:0007669"/>
    <property type="project" value="UniProtKB-KW"/>
</dbReference>
<dbReference type="EMBL" id="HF562234">
    <property type="protein sequence ID" value="CCP38180.1"/>
    <property type="molecule type" value="Genomic_DNA"/>
</dbReference>
<keyword evidence="4 11" id="KW-0812">Transmembrane</keyword>
<dbReference type="OMA" id="IRANIGM"/>
<keyword evidence="7 11" id="KW-0406">Ion transport</keyword>
<name>M5DD25_CHOCR</name>
<evidence type="ECO:0000313" key="14">
    <source>
        <dbReference type="Proteomes" id="UP000012073"/>
    </source>
</evidence>
<evidence type="ECO:0000256" key="3">
    <source>
        <dbReference type="ARBA" id="ARBA00022547"/>
    </source>
</evidence>
<evidence type="ECO:0000256" key="6">
    <source>
        <dbReference type="ARBA" id="ARBA00022989"/>
    </source>
</evidence>
<evidence type="ECO:0000313" key="13">
    <source>
        <dbReference type="EMBL" id="CCP38180.1"/>
    </source>
</evidence>
<dbReference type="RefSeq" id="YP_007627433.1">
    <property type="nucleotide sequence ID" value="NC_020795.1"/>
</dbReference>
<evidence type="ECO:0000256" key="11">
    <source>
        <dbReference type="RuleBase" id="RU003848"/>
    </source>
</evidence>
<sequence>MENIIRIFNIFAEHEFHKSLSFNSNFLEANVINIALLLTGLIYVLKQFLGSVLTIRQQKVLAAIQESEERLKQAQIRLEESEKQLAQTTMVIIQIKKEAELTAQKVRESILEQGKVDIERLTSAGKASIAVAENQVRQQIQQQITALAINRVFLQLQSQVTPGMQSKIIDDNIVKLGGKI</sequence>
<evidence type="ECO:0000256" key="9">
    <source>
        <dbReference type="ARBA" id="ARBA00023310"/>
    </source>
</evidence>
<evidence type="ECO:0000256" key="12">
    <source>
        <dbReference type="SAM" id="Coils"/>
    </source>
</evidence>
<dbReference type="KEGG" id="ccp:CHC_835"/>
<evidence type="ECO:0000256" key="4">
    <source>
        <dbReference type="ARBA" id="ARBA00022692"/>
    </source>
</evidence>
<dbReference type="HAMAP" id="MF_01398">
    <property type="entry name" value="ATP_synth_b_bprime"/>
    <property type="match status" value="1"/>
</dbReference>
<accession>M5DD25</accession>
<evidence type="ECO:0000256" key="5">
    <source>
        <dbReference type="ARBA" id="ARBA00022781"/>
    </source>
</evidence>
<keyword evidence="13" id="KW-0934">Plastid</keyword>